<dbReference type="SMART" id="SM01022">
    <property type="entry name" value="ASCH"/>
    <property type="match status" value="1"/>
</dbReference>
<dbReference type="Proteomes" id="UP000482084">
    <property type="component" value="Unassembled WGS sequence"/>
</dbReference>
<evidence type="ECO:0000313" key="2">
    <source>
        <dbReference type="EMBL" id="KAB8289429.1"/>
    </source>
</evidence>
<proteinExistence type="predicted"/>
<feature type="domain" description="ASCH" evidence="1">
    <location>
        <begin position="22"/>
        <end position="150"/>
    </location>
</feature>
<keyword evidence="5" id="KW-1185">Reference proteome</keyword>
<dbReference type="AlphaFoldDB" id="A0A6L4X2N9"/>
<dbReference type="OrthoDB" id="9807542at2"/>
<gene>
    <name evidence="2" type="ORF">DSM100688_0509</name>
    <name evidence="3" type="ORF">GFD24_02605</name>
</gene>
<protein>
    <submittedName>
        <fullName evidence="3">ASCH domain-containing protein</fullName>
    </submittedName>
    <submittedName>
        <fullName evidence="2">RNA-binding protein</fullName>
    </submittedName>
</protein>
<dbReference type="Gene3D" id="3.10.400.10">
    <property type="entry name" value="Sulfate adenylyltransferase"/>
    <property type="match status" value="1"/>
</dbReference>
<reference evidence="2 5" key="2">
    <citation type="submission" date="2019-10" db="EMBL/GenBank/DDBJ databases">
        <title>Characterization of the phylogenetic diversity of two novel species belonging to the genus Bifidobacterium: Bifidobacterium cebidarum sp. nov. and Bifidobacterium leontopitheci sp. nov.</title>
        <authorList>
            <person name="Lugli G.A."/>
            <person name="Duranti S."/>
            <person name="Milani C."/>
            <person name="Turroni F."/>
            <person name="Ventura M."/>
        </authorList>
    </citation>
    <scope>NUCLEOTIDE SEQUENCE [LARGE SCALE GENOMIC DNA]</scope>
    <source>
        <strain evidence="2 5">DSM 100688</strain>
    </source>
</reference>
<evidence type="ECO:0000313" key="4">
    <source>
        <dbReference type="Proteomes" id="UP000469943"/>
    </source>
</evidence>
<dbReference type="InterPro" id="IPR009326">
    <property type="entry name" value="DUF984"/>
</dbReference>
<evidence type="ECO:0000259" key="1">
    <source>
        <dbReference type="SMART" id="SM01022"/>
    </source>
</evidence>
<evidence type="ECO:0000313" key="5">
    <source>
        <dbReference type="Proteomes" id="UP000482084"/>
    </source>
</evidence>
<dbReference type="PANTHER" id="PTHR39203:SF1">
    <property type="entry name" value="CYTOPLASMIC PROTEIN"/>
    <property type="match status" value="1"/>
</dbReference>
<dbReference type="PIRSF" id="PIRSF021320">
    <property type="entry name" value="DUF984"/>
    <property type="match status" value="1"/>
</dbReference>
<comment type="caution">
    <text evidence="2">The sequence shown here is derived from an EMBL/GenBank/DDBJ whole genome shotgun (WGS) entry which is preliminary data.</text>
</comment>
<dbReference type="InterPro" id="IPR007374">
    <property type="entry name" value="ASCH_domain"/>
</dbReference>
<dbReference type="SUPFAM" id="SSF88697">
    <property type="entry name" value="PUA domain-like"/>
    <property type="match status" value="1"/>
</dbReference>
<dbReference type="Pfam" id="PF04266">
    <property type="entry name" value="ASCH"/>
    <property type="match status" value="1"/>
</dbReference>
<dbReference type="PANTHER" id="PTHR39203">
    <property type="entry name" value="CYTOPLASMIC PROTEIN-RELATED"/>
    <property type="match status" value="1"/>
</dbReference>
<dbReference type="EMBL" id="WHZX01000001">
    <property type="protein sequence ID" value="NEG71125.1"/>
    <property type="molecule type" value="Genomic_DNA"/>
</dbReference>
<name>A0A6L4X2N9_9BIFI</name>
<organism evidence="2 5">
    <name type="scientific">Bifidobacterium ramosum</name>
    <dbReference type="NCBI Taxonomy" id="1798158"/>
    <lineage>
        <taxon>Bacteria</taxon>
        <taxon>Bacillati</taxon>
        <taxon>Actinomycetota</taxon>
        <taxon>Actinomycetes</taxon>
        <taxon>Bifidobacteriales</taxon>
        <taxon>Bifidobacteriaceae</taxon>
        <taxon>Bifidobacterium</taxon>
    </lineage>
</organism>
<dbReference type="Proteomes" id="UP000469943">
    <property type="component" value="Unassembled WGS sequence"/>
</dbReference>
<dbReference type="EMBL" id="WBSM01000001">
    <property type="protein sequence ID" value="KAB8289429.1"/>
    <property type="molecule type" value="Genomic_DNA"/>
</dbReference>
<reference evidence="3 4" key="1">
    <citation type="submission" date="2019-10" db="EMBL/GenBank/DDBJ databases">
        <title>Bifidobacterium from non-human primates.</title>
        <authorList>
            <person name="Modesto M."/>
        </authorList>
    </citation>
    <scope>NUCLEOTIDE SEQUENCE [LARGE SCALE GENOMIC DNA]</scope>
    <source>
        <strain evidence="3 4">TREM</strain>
    </source>
</reference>
<dbReference type="InterPro" id="IPR015947">
    <property type="entry name" value="PUA-like_sf"/>
</dbReference>
<sequence>MSDDVTKPSLPLPSGYVDLPKVEFMEPGPERDRLIEMILEGTKTATAALLIDYTECDEPLPHIGNRSILVDSDEHGVAVLITTDVSVVRLADITDSHALAEGEGDTSAVQWRHTHEAYWNSAEYRSCFADPTFPINDDTLVVLERFKVTERLRKNAGKEA</sequence>
<evidence type="ECO:0000313" key="3">
    <source>
        <dbReference type="EMBL" id="NEG71125.1"/>
    </source>
</evidence>
<accession>A0A6L4X2N9</accession>